<gene>
    <name evidence="1" type="ORF">BIW11_04334</name>
</gene>
<evidence type="ECO:0000313" key="2">
    <source>
        <dbReference type="Proteomes" id="UP000192247"/>
    </source>
</evidence>
<protein>
    <submittedName>
        <fullName evidence="1">Uncharacterized protein</fullName>
    </submittedName>
</protein>
<accession>A0A1V9X878</accession>
<dbReference type="Proteomes" id="UP000192247">
    <property type="component" value="Unassembled WGS sequence"/>
</dbReference>
<organism evidence="1 2">
    <name type="scientific">Tropilaelaps mercedesae</name>
    <dbReference type="NCBI Taxonomy" id="418985"/>
    <lineage>
        <taxon>Eukaryota</taxon>
        <taxon>Metazoa</taxon>
        <taxon>Ecdysozoa</taxon>
        <taxon>Arthropoda</taxon>
        <taxon>Chelicerata</taxon>
        <taxon>Arachnida</taxon>
        <taxon>Acari</taxon>
        <taxon>Parasitiformes</taxon>
        <taxon>Mesostigmata</taxon>
        <taxon>Gamasina</taxon>
        <taxon>Dermanyssoidea</taxon>
        <taxon>Laelapidae</taxon>
        <taxon>Tropilaelaps</taxon>
    </lineage>
</organism>
<dbReference type="STRING" id="418985.A0A1V9X878"/>
<sequence length="83" mass="9517">MDTAASNVHQCTIKLKPPKKIPTPYGGRLVWTMPGKNKFIVHLKDKNKIRHSPVRKFRPAQLSGTPDSAIRFPFQRTNFFISK</sequence>
<dbReference type="AlphaFoldDB" id="A0A1V9X878"/>
<dbReference type="InParanoid" id="A0A1V9X878"/>
<name>A0A1V9X878_9ACAR</name>
<dbReference type="EMBL" id="MNPL01020332">
    <property type="protein sequence ID" value="OQR69616.1"/>
    <property type="molecule type" value="Genomic_DNA"/>
</dbReference>
<evidence type="ECO:0000313" key="1">
    <source>
        <dbReference type="EMBL" id="OQR69616.1"/>
    </source>
</evidence>
<comment type="caution">
    <text evidence="1">The sequence shown here is derived from an EMBL/GenBank/DDBJ whole genome shotgun (WGS) entry which is preliminary data.</text>
</comment>
<proteinExistence type="predicted"/>
<reference evidence="1 2" key="1">
    <citation type="journal article" date="2017" name="Gigascience">
        <title>Draft genome of the honey bee ectoparasitic mite, Tropilaelaps mercedesae, is shaped by the parasitic life history.</title>
        <authorList>
            <person name="Dong X."/>
            <person name="Armstrong S.D."/>
            <person name="Xia D."/>
            <person name="Makepeace B.L."/>
            <person name="Darby A.C."/>
            <person name="Kadowaki T."/>
        </authorList>
    </citation>
    <scope>NUCLEOTIDE SEQUENCE [LARGE SCALE GENOMIC DNA]</scope>
    <source>
        <strain evidence="1">Wuxi-XJTLU</strain>
    </source>
</reference>
<keyword evidence="2" id="KW-1185">Reference proteome</keyword>